<gene>
    <name evidence="2 4 5" type="ORF">SRAE_X000232100</name>
</gene>
<feature type="domain" description="Reverse transcriptase" evidence="1">
    <location>
        <begin position="345"/>
        <end position="484"/>
    </location>
</feature>
<keyword evidence="3" id="KW-1185">Reference proteome</keyword>
<keyword evidence="2" id="KW-0808">Transferase</keyword>
<reference evidence="2" key="1">
    <citation type="submission" date="2014-09" db="EMBL/GenBank/DDBJ databases">
        <authorList>
            <person name="Aslett A.Martin."/>
        </authorList>
    </citation>
    <scope>NUCLEOTIDE SEQUENCE</scope>
    <source>
        <strain evidence="2">ED321 Heterogonic</strain>
    </source>
</reference>
<evidence type="ECO:0000313" key="3">
    <source>
        <dbReference type="Proteomes" id="UP000035682"/>
    </source>
</evidence>
<keyword evidence="2" id="KW-0695">RNA-directed DNA polymerase</keyword>
<proteinExistence type="predicted"/>
<dbReference type="OrthoDB" id="6735893at2759"/>
<dbReference type="GO" id="GO:0008270">
    <property type="term" value="F:zinc ion binding"/>
    <property type="evidence" value="ECO:0007669"/>
    <property type="project" value="InterPro"/>
</dbReference>
<evidence type="ECO:0000313" key="5">
    <source>
        <dbReference type="WormBase" id="SRAE_X000232100"/>
    </source>
</evidence>
<dbReference type="Gene3D" id="2.40.70.10">
    <property type="entry name" value="Acid Proteases"/>
    <property type="match status" value="1"/>
</dbReference>
<dbReference type="AlphaFoldDB" id="A0A090KT49"/>
<dbReference type="Pfam" id="PF00078">
    <property type="entry name" value="RVT_1"/>
    <property type="match status" value="1"/>
</dbReference>
<keyword evidence="2" id="KW-0548">Nucleotidyltransferase</keyword>
<dbReference type="SUPFAM" id="SSF50630">
    <property type="entry name" value="Acid proteases"/>
    <property type="match status" value="1"/>
</dbReference>
<dbReference type="InterPro" id="IPR051320">
    <property type="entry name" value="Viral_Replic_Matur_Polypro"/>
</dbReference>
<dbReference type="CTD" id="36385399"/>
<dbReference type="Proteomes" id="UP000035682">
    <property type="component" value="Unplaced"/>
</dbReference>
<dbReference type="PANTHER" id="PTHR33064:SF37">
    <property type="entry name" value="RIBONUCLEASE H"/>
    <property type="match status" value="1"/>
</dbReference>
<organism evidence="2">
    <name type="scientific">Strongyloides ratti</name>
    <name type="common">Parasitic roundworm</name>
    <dbReference type="NCBI Taxonomy" id="34506"/>
    <lineage>
        <taxon>Eukaryota</taxon>
        <taxon>Metazoa</taxon>
        <taxon>Ecdysozoa</taxon>
        <taxon>Nematoda</taxon>
        <taxon>Chromadorea</taxon>
        <taxon>Rhabditida</taxon>
        <taxon>Tylenchina</taxon>
        <taxon>Panagrolaimomorpha</taxon>
        <taxon>Strongyloidoidea</taxon>
        <taxon>Strongyloididae</taxon>
        <taxon>Strongyloides</taxon>
    </lineage>
</organism>
<evidence type="ECO:0000313" key="4">
    <source>
        <dbReference type="WBParaSite" id="SRAE_X000232100.1"/>
    </source>
</evidence>
<sequence>MDNLVKDKYYHFIVDFEHFENSILAIERVAESALAKKEEYEKMQSIKDRLMCQMGSRLDLYDFIRDYKELTHMFFNDLVMKFKDGIRKKQLKEEANRKNGFKEKSKNIKCYHCQITGHVANKCIRKRQGMPQGDYSRKQIQIRENEVKRVKDDEEVFLTNSRVQGIRYPRICTPLFINGIKLNAILDGGSDINIINNKIVESIGLKVSNEIIEISTIAGVETVNKVEEPVMMQIRDKNRLTNERNLLYSEPTPNNYETGTFSLKTTKRQECNLILENFVEMSDHFKKELADNYGSIISKDAYDVGKGFGTARPQEYFPINPVPDYKIYSRNYPLPGEYETIQRMVKEGILIPTKTLEVCNHFLINKPNTSKKRLILDCRPINRATRKFWGENRRTTDLINSFRTLKYASCVDLKAGYYQINLAKEDIHKYNLKFMGQRFTFTKLPQGSMNAPIIYQQQMEDLLESLRLKIDNQKHSTLFIWMMY</sequence>
<dbReference type="InterPro" id="IPR043502">
    <property type="entry name" value="DNA/RNA_pol_sf"/>
</dbReference>
<dbReference type="EMBL" id="LN609400">
    <property type="protein sequence ID" value="CEF60586.1"/>
    <property type="molecule type" value="Genomic_DNA"/>
</dbReference>
<dbReference type="Gene3D" id="3.30.70.270">
    <property type="match status" value="1"/>
</dbReference>
<dbReference type="WormBase" id="SRAE_X000232100">
    <property type="protein sequence ID" value="SRP03269"/>
    <property type="gene ID" value="WBGene00267905"/>
</dbReference>
<reference evidence="4" key="3">
    <citation type="submission" date="2020-12" db="UniProtKB">
        <authorList>
            <consortium name="WormBaseParasite"/>
        </authorList>
    </citation>
    <scope>IDENTIFICATION</scope>
</reference>
<protein>
    <submittedName>
        <fullName evidence="2">Reverse transcriptase domain and Zinc finger,CCHC-type domain and Aspartic peptidase domain-containing protein</fullName>
    </submittedName>
</protein>
<reference evidence="3" key="2">
    <citation type="submission" date="2014-09" db="EMBL/GenBank/DDBJ databases">
        <authorList>
            <person name="Martin A.A."/>
        </authorList>
    </citation>
    <scope>NUCLEOTIDE SEQUENCE</scope>
    <source>
        <strain evidence="3">ED321</strain>
    </source>
</reference>
<dbReference type="InterPro" id="IPR000477">
    <property type="entry name" value="RT_dom"/>
</dbReference>
<name>A0A090KT49_STRRB</name>
<dbReference type="InterPro" id="IPR021109">
    <property type="entry name" value="Peptidase_aspartic_dom_sf"/>
</dbReference>
<dbReference type="InterPro" id="IPR036875">
    <property type="entry name" value="Znf_CCHC_sf"/>
</dbReference>
<evidence type="ECO:0000313" key="2">
    <source>
        <dbReference type="EMBL" id="CEF60586.1"/>
    </source>
</evidence>
<dbReference type="WBParaSite" id="SRAE_X000232100.1">
    <property type="protein sequence ID" value="SRAE_X000232100.1"/>
    <property type="gene ID" value="WBGene00267905"/>
</dbReference>
<dbReference type="GO" id="GO:0003964">
    <property type="term" value="F:RNA-directed DNA polymerase activity"/>
    <property type="evidence" value="ECO:0007669"/>
    <property type="project" value="UniProtKB-KW"/>
</dbReference>
<dbReference type="PANTHER" id="PTHR33064">
    <property type="entry name" value="POL PROTEIN"/>
    <property type="match status" value="1"/>
</dbReference>
<dbReference type="SUPFAM" id="SSF57756">
    <property type="entry name" value="Retrovirus zinc finger-like domains"/>
    <property type="match status" value="1"/>
</dbReference>
<dbReference type="Gene3D" id="3.10.10.10">
    <property type="entry name" value="HIV Type 1 Reverse Transcriptase, subunit A, domain 1"/>
    <property type="match status" value="1"/>
</dbReference>
<dbReference type="RefSeq" id="XP_024499795.1">
    <property type="nucleotide sequence ID" value="XM_024645521.1"/>
</dbReference>
<dbReference type="GeneID" id="36385399"/>
<dbReference type="GO" id="GO:0003676">
    <property type="term" value="F:nucleic acid binding"/>
    <property type="evidence" value="ECO:0007669"/>
    <property type="project" value="InterPro"/>
</dbReference>
<dbReference type="PROSITE" id="PS50878">
    <property type="entry name" value="RT_POL"/>
    <property type="match status" value="1"/>
</dbReference>
<dbReference type="SUPFAM" id="SSF56672">
    <property type="entry name" value="DNA/RNA polymerases"/>
    <property type="match status" value="1"/>
</dbReference>
<dbReference type="InterPro" id="IPR043128">
    <property type="entry name" value="Rev_trsase/Diguanyl_cyclase"/>
</dbReference>
<evidence type="ECO:0000259" key="1">
    <source>
        <dbReference type="PROSITE" id="PS50878"/>
    </source>
</evidence>
<accession>A0A090KT49</accession>